<dbReference type="Pfam" id="PF08565">
    <property type="entry name" value="CDC37_M"/>
    <property type="match status" value="1"/>
</dbReference>
<dbReference type="InterPro" id="IPR038189">
    <property type="entry name" value="Cdc37_Hsp90-bd_sf"/>
</dbReference>
<dbReference type="Gene3D" id="1.20.58.610">
    <property type="entry name" value="Cdc37, Hsp90 binding domain"/>
    <property type="match status" value="1"/>
</dbReference>
<dbReference type="PANTHER" id="PTHR12800:SF4">
    <property type="entry name" value="HSP90 CO-CHAPERONE CDC37"/>
    <property type="match status" value="1"/>
</dbReference>
<dbReference type="SMART" id="SM01070">
    <property type="entry name" value="CDC37_M"/>
    <property type="match status" value="1"/>
</dbReference>
<evidence type="ECO:0000313" key="6">
    <source>
        <dbReference type="EMBL" id="KAK9719001.1"/>
    </source>
</evidence>
<comment type="subcellular location">
    <subcellularLocation>
        <location evidence="1">Cytoplasm</location>
    </subcellularLocation>
</comment>
<evidence type="ECO:0000259" key="5">
    <source>
        <dbReference type="SMART" id="SM01071"/>
    </source>
</evidence>
<keyword evidence="3" id="KW-0963">Cytoplasm</keyword>
<protein>
    <submittedName>
        <fullName evidence="6">Hsp90 co-chaperone Cdc37, variant 2</fullName>
    </submittedName>
</protein>
<dbReference type="Pfam" id="PF03234">
    <property type="entry name" value="CDC37_N"/>
    <property type="match status" value="1"/>
</dbReference>
<dbReference type="Proteomes" id="UP001479436">
    <property type="component" value="Unassembled WGS sequence"/>
</dbReference>
<dbReference type="SMART" id="SM01071">
    <property type="entry name" value="CDC37_N"/>
    <property type="match status" value="1"/>
</dbReference>
<comment type="caution">
    <text evidence="6">The sequence shown here is derived from an EMBL/GenBank/DDBJ whole genome shotgun (WGS) entry which is preliminary data.</text>
</comment>
<feature type="domain" description="Cdc37 Hsp90 binding" evidence="4">
    <location>
        <begin position="179"/>
        <end position="341"/>
    </location>
</feature>
<proteinExistence type="inferred from homology"/>
<feature type="domain" description="Cdc37 N-terminal" evidence="5">
    <location>
        <begin position="3"/>
        <end position="176"/>
    </location>
</feature>
<dbReference type="InterPro" id="IPR013855">
    <property type="entry name" value="Cdc37_N_dom"/>
</dbReference>
<reference evidence="6 7" key="1">
    <citation type="submission" date="2023-04" db="EMBL/GenBank/DDBJ databases">
        <title>Genome of Basidiobolus ranarum AG-B5.</title>
        <authorList>
            <person name="Stajich J.E."/>
            <person name="Carter-House D."/>
            <person name="Gryganskyi A."/>
        </authorList>
    </citation>
    <scope>NUCLEOTIDE SEQUENCE [LARGE SCALE GENOMIC DNA]</scope>
    <source>
        <strain evidence="6 7">AG-B5</strain>
    </source>
</reference>
<evidence type="ECO:0000256" key="1">
    <source>
        <dbReference type="ARBA" id="ARBA00004496"/>
    </source>
</evidence>
<evidence type="ECO:0000256" key="2">
    <source>
        <dbReference type="ARBA" id="ARBA00006222"/>
    </source>
</evidence>
<sequence>MSTLNYSKWDNLEISDDEDFECHPNVDKSSFIRWRQAEIHRQRQERQDNLTALRSENSMNKELLSRLSDLSEKLDTEGILYFAQLLLKLEQNRTDSNKETPSYDDMLLVLLGQIMEEVKQYSNPEKEKHIKEKVKFHLGKLSEVDQKCVKELEKLEQEDKKKLTSENVCHTAFDKTIISKPKPTEPVEKTKVKTIEVLNPEINKNPNSSEIKTSTLDEEEDDEYEEVEASDALIEFGLQTDYSKSYELIKADPTLVSEAHADELMAEAFKYQLSDFSNEARAFVHQSLVLQYCVKLGSDGIGLFFHRMISGNERAIKFFLIDVEKTYSHIVERCKVLAQED</sequence>
<accession>A0ABR2W4I2</accession>
<keyword evidence="7" id="KW-1185">Reference proteome</keyword>
<name>A0ABR2W4I2_9FUNG</name>
<dbReference type="SUPFAM" id="SSF101391">
    <property type="entry name" value="Hsp90 co-chaperone CDC37"/>
    <property type="match status" value="1"/>
</dbReference>
<evidence type="ECO:0000256" key="3">
    <source>
        <dbReference type="ARBA" id="ARBA00022490"/>
    </source>
</evidence>
<comment type="similarity">
    <text evidence="2">Belongs to the CDC37 family.</text>
</comment>
<dbReference type="InterPro" id="IPR004918">
    <property type="entry name" value="Cdc37"/>
</dbReference>
<gene>
    <name evidence="6" type="primary">CDC37</name>
    <name evidence="6" type="ORF">K7432_005095</name>
</gene>
<evidence type="ECO:0000259" key="4">
    <source>
        <dbReference type="SMART" id="SM01070"/>
    </source>
</evidence>
<evidence type="ECO:0000313" key="7">
    <source>
        <dbReference type="Proteomes" id="UP001479436"/>
    </source>
</evidence>
<dbReference type="PANTHER" id="PTHR12800">
    <property type="entry name" value="CDC37-RELATED"/>
    <property type="match status" value="1"/>
</dbReference>
<dbReference type="EMBL" id="JASJQH010007067">
    <property type="protein sequence ID" value="KAK9719001.1"/>
    <property type="molecule type" value="Genomic_DNA"/>
</dbReference>
<organism evidence="6 7">
    <name type="scientific">Basidiobolus ranarum</name>
    <dbReference type="NCBI Taxonomy" id="34480"/>
    <lineage>
        <taxon>Eukaryota</taxon>
        <taxon>Fungi</taxon>
        <taxon>Fungi incertae sedis</taxon>
        <taxon>Zoopagomycota</taxon>
        <taxon>Entomophthoromycotina</taxon>
        <taxon>Basidiobolomycetes</taxon>
        <taxon>Basidiobolales</taxon>
        <taxon>Basidiobolaceae</taxon>
        <taxon>Basidiobolus</taxon>
    </lineage>
</organism>
<dbReference type="InterPro" id="IPR013874">
    <property type="entry name" value="Cdc37_Hsp90-bd"/>
</dbReference>